<organism evidence="1 2">
    <name type="scientific">Lacticaseibacillus paracasei subsp. paracasei</name>
    <dbReference type="NCBI Taxonomy" id="47714"/>
    <lineage>
        <taxon>Bacteria</taxon>
        <taxon>Bacillati</taxon>
        <taxon>Bacillota</taxon>
        <taxon>Bacilli</taxon>
        <taxon>Lactobacillales</taxon>
        <taxon>Lactobacillaceae</taxon>
        <taxon>Lacticaseibacillus</taxon>
    </lineage>
</organism>
<proteinExistence type="predicted"/>
<name>A0AAP9KUW5_LACPA</name>
<dbReference type="EMBL" id="CP022954">
    <property type="protein sequence ID" value="QGV17280.1"/>
    <property type="molecule type" value="Genomic_DNA"/>
</dbReference>
<dbReference type="AlphaFoldDB" id="A0AAP9KUW5"/>
<evidence type="ECO:0000313" key="2">
    <source>
        <dbReference type="Proteomes" id="UP000423274"/>
    </source>
</evidence>
<protein>
    <submittedName>
        <fullName evidence="1">Uncharacterized protein</fullName>
    </submittedName>
</protein>
<dbReference type="Proteomes" id="UP000423274">
    <property type="component" value="Chromosome"/>
</dbReference>
<evidence type="ECO:0000313" key="1">
    <source>
        <dbReference type="EMBL" id="QGV17280.1"/>
    </source>
</evidence>
<gene>
    <name evidence="1" type="ORF">LCAKO_0707</name>
</gene>
<reference evidence="1 2" key="1">
    <citation type="submission" date="2017-08" db="EMBL/GenBank/DDBJ databases">
        <title>Genome sequence, comparative genomics and functional analysis of the highly adhesive Lactobacillus paracasei Kobulty strain.</title>
        <authorList>
            <person name="Koryszewska-Baginska A."/>
            <person name="Grynberg M."/>
            <person name="Aleksandrzak-Piekarczyk T."/>
        </authorList>
    </citation>
    <scope>NUCLEOTIDE SEQUENCE [LARGE SCALE GENOMIC DNA]</scope>
    <source>
        <strain evidence="1 2">IBB3423</strain>
    </source>
</reference>
<sequence>MKNRIFSWQFTNELGMRFYRGNKKQLVRIKPQAADSF</sequence>
<accession>A0AAP9KUW5</accession>